<protein>
    <submittedName>
        <fullName evidence="4">PB1 domain-containing protein</fullName>
    </submittedName>
</protein>
<dbReference type="PROSITE" id="PS51745">
    <property type="entry name" value="PB1"/>
    <property type="match status" value="1"/>
</dbReference>
<reference evidence="4" key="1">
    <citation type="submission" date="2022-11" db="UniProtKB">
        <authorList>
            <consortium name="WormBaseParasite"/>
        </authorList>
    </citation>
    <scope>IDENTIFICATION</scope>
</reference>
<dbReference type="InterPro" id="IPR053793">
    <property type="entry name" value="PB1-like"/>
</dbReference>
<feature type="domain" description="PB1" evidence="2">
    <location>
        <begin position="3"/>
        <end position="83"/>
    </location>
</feature>
<dbReference type="InterPro" id="IPR033512">
    <property type="entry name" value="TFG"/>
</dbReference>
<keyword evidence="3" id="KW-1185">Reference proteome</keyword>
<feature type="region of interest" description="Disordered" evidence="1">
    <location>
        <begin position="89"/>
        <end position="117"/>
    </location>
</feature>
<dbReference type="InterPro" id="IPR000270">
    <property type="entry name" value="PB1_dom"/>
</dbReference>
<sequence length="352" mass="38224">MNKTVLKARYGSELRKNWIYHNNDVSLEDLISKMQRYFDIKELDGIKLKYRDEEDDWITLVDDNDLSFALSTLEILYIEVFLDKSKTTKEEKSSSDVKVSESNTDTTQKQLTGTKKQTSIEQLTDIPLNNDQVPPTLHQNGGVHQQTPYAGGGPPMQQLSYGGGGVMPPPVVSSFCPTPISQQVSGGYHQSHVGGVLPPPVSNYGPPHTMQQVGRPPSQQLGGIQQQPAYIGGALPPPQLSEQLTDIPLDAGHIPPTSQIGGMQHLSYTSGGVFPPVQQPSYVGGGVVPPPIVSNYGLYSRFIPIISDLKGPLPNSQHMNLPPTSQHQPSYVGGALPPPPIVSSIGLYLLFD</sequence>
<name>A0A915LW61_MELJA</name>
<evidence type="ECO:0000259" key="2">
    <source>
        <dbReference type="PROSITE" id="PS51745"/>
    </source>
</evidence>
<accession>A0A915LW61</accession>
<dbReference type="AlphaFoldDB" id="A0A915LW61"/>
<dbReference type="PANTHER" id="PTHR15335:SF7">
    <property type="entry name" value="PROTEIN TFG"/>
    <property type="match status" value="1"/>
</dbReference>
<dbReference type="GO" id="GO:0042802">
    <property type="term" value="F:identical protein binding"/>
    <property type="evidence" value="ECO:0007669"/>
    <property type="project" value="InterPro"/>
</dbReference>
<evidence type="ECO:0000313" key="4">
    <source>
        <dbReference type="WBParaSite" id="scaffold1803_cov261.g3674"/>
    </source>
</evidence>
<dbReference type="Pfam" id="PF00564">
    <property type="entry name" value="PB1"/>
    <property type="match status" value="1"/>
</dbReference>
<feature type="compositionally biased region" description="Basic and acidic residues" evidence="1">
    <location>
        <begin position="89"/>
        <end position="99"/>
    </location>
</feature>
<dbReference type="Proteomes" id="UP000887561">
    <property type="component" value="Unplaced"/>
</dbReference>
<dbReference type="GO" id="GO:0048208">
    <property type="term" value="P:COPII vesicle coating"/>
    <property type="evidence" value="ECO:0007669"/>
    <property type="project" value="InterPro"/>
</dbReference>
<dbReference type="SUPFAM" id="SSF54277">
    <property type="entry name" value="CAD &amp; PB1 domains"/>
    <property type="match status" value="1"/>
</dbReference>
<evidence type="ECO:0000313" key="3">
    <source>
        <dbReference type="Proteomes" id="UP000887561"/>
    </source>
</evidence>
<dbReference type="GO" id="GO:0070971">
    <property type="term" value="C:endoplasmic reticulum exit site"/>
    <property type="evidence" value="ECO:0007669"/>
    <property type="project" value="TreeGrafter"/>
</dbReference>
<organism evidence="3 4">
    <name type="scientific">Meloidogyne javanica</name>
    <name type="common">Root-knot nematode worm</name>
    <dbReference type="NCBI Taxonomy" id="6303"/>
    <lineage>
        <taxon>Eukaryota</taxon>
        <taxon>Metazoa</taxon>
        <taxon>Ecdysozoa</taxon>
        <taxon>Nematoda</taxon>
        <taxon>Chromadorea</taxon>
        <taxon>Rhabditida</taxon>
        <taxon>Tylenchina</taxon>
        <taxon>Tylenchomorpha</taxon>
        <taxon>Tylenchoidea</taxon>
        <taxon>Meloidogynidae</taxon>
        <taxon>Meloidogyninae</taxon>
        <taxon>Meloidogyne</taxon>
        <taxon>Meloidogyne incognita group</taxon>
    </lineage>
</organism>
<feature type="compositionally biased region" description="Low complexity" evidence="1">
    <location>
        <begin position="100"/>
        <end position="117"/>
    </location>
</feature>
<proteinExistence type="predicted"/>
<dbReference type="PANTHER" id="PTHR15335">
    <property type="entry name" value="PROTEIN TFG"/>
    <property type="match status" value="1"/>
</dbReference>
<dbReference type="WBParaSite" id="scaffold1803_cov261.g3674">
    <property type="protein sequence ID" value="scaffold1803_cov261.g3674"/>
    <property type="gene ID" value="scaffold1803_cov261.g3674"/>
</dbReference>
<dbReference type="Gene3D" id="3.10.20.90">
    <property type="entry name" value="Phosphatidylinositol 3-kinase Catalytic Subunit, Chain A, domain 1"/>
    <property type="match status" value="1"/>
</dbReference>
<dbReference type="SMART" id="SM00666">
    <property type="entry name" value="PB1"/>
    <property type="match status" value="1"/>
</dbReference>
<evidence type="ECO:0000256" key="1">
    <source>
        <dbReference type="SAM" id="MobiDB-lite"/>
    </source>
</evidence>